<keyword evidence="1" id="KW-0812">Transmembrane</keyword>
<dbReference type="PATRIC" id="fig|361041.3.peg.3125"/>
<comment type="caution">
    <text evidence="2">The sequence shown here is derived from an EMBL/GenBank/DDBJ whole genome shotgun (WGS) entry which is preliminary data.</text>
</comment>
<protein>
    <submittedName>
        <fullName evidence="2">Uncharacterized protein</fullName>
    </submittedName>
</protein>
<keyword evidence="1" id="KW-1133">Transmembrane helix</keyword>
<evidence type="ECO:0000313" key="2">
    <source>
        <dbReference type="EMBL" id="KKB75783.1"/>
    </source>
</evidence>
<dbReference type="Proteomes" id="UP000033514">
    <property type="component" value="Unassembled WGS sequence"/>
</dbReference>
<evidence type="ECO:0000256" key="1">
    <source>
        <dbReference type="SAM" id="Phobius"/>
    </source>
</evidence>
<organism evidence="2 3">
    <name type="scientific">Devosia soli</name>
    <dbReference type="NCBI Taxonomy" id="361041"/>
    <lineage>
        <taxon>Bacteria</taxon>
        <taxon>Pseudomonadati</taxon>
        <taxon>Pseudomonadota</taxon>
        <taxon>Alphaproteobacteria</taxon>
        <taxon>Hyphomicrobiales</taxon>
        <taxon>Devosiaceae</taxon>
        <taxon>Devosia</taxon>
    </lineage>
</organism>
<name>A0A0F5L077_9HYPH</name>
<keyword evidence="3" id="KW-1185">Reference proteome</keyword>
<dbReference type="AlphaFoldDB" id="A0A0F5L077"/>
<evidence type="ECO:0000313" key="3">
    <source>
        <dbReference type="Proteomes" id="UP000033514"/>
    </source>
</evidence>
<accession>A0A0F5L077</accession>
<gene>
    <name evidence="2" type="ORF">VW35_18555</name>
</gene>
<proteinExistence type="predicted"/>
<keyword evidence="1" id="KW-0472">Membrane</keyword>
<sequence length="71" mass="7765">MWLNLIVGSLVICCTVLIHVSGLLALSRATSLVDVERLGQLPKIVLLTAVVFGLSLRSEWRYGSEPRSTGR</sequence>
<dbReference type="EMBL" id="LAJG01000048">
    <property type="protein sequence ID" value="KKB75783.1"/>
    <property type="molecule type" value="Genomic_DNA"/>
</dbReference>
<dbReference type="STRING" id="361041.VW35_18555"/>
<reference evidence="2 3" key="1">
    <citation type="submission" date="2015-03" db="EMBL/GenBank/DDBJ databases">
        <authorList>
            <person name="Hassan Y.I."/>
            <person name="Lepp D."/>
            <person name="Zhou T."/>
        </authorList>
    </citation>
    <scope>NUCLEOTIDE SEQUENCE [LARGE SCALE GENOMIC DNA]</scope>
    <source>
        <strain evidence="2 3">GH2-10</strain>
    </source>
</reference>
<feature type="transmembrane region" description="Helical" evidence="1">
    <location>
        <begin position="6"/>
        <end position="26"/>
    </location>
</feature>